<evidence type="ECO:0000256" key="1">
    <source>
        <dbReference type="SAM" id="Phobius"/>
    </source>
</evidence>
<keyword evidence="1" id="KW-1133">Transmembrane helix</keyword>
<keyword evidence="1" id="KW-0472">Membrane</keyword>
<dbReference type="EMBL" id="BAAAQY010000005">
    <property type="protein sequence ID" value="GAA2236063.1"/>
    <property type="molecule type" value="Genomic_DNA"/>
</dbReference>
<organism evidence="2 3">
    <name type="scientific">Herbiconiux moechotypicola</name>
    <dbReference type="NCBI Taxonomy" id="637393"/>
    <lineage>
        <taxon>Bacteria</taxon>
        <taxon>Bacillati</taxon>
        <taxon>Actinomycetota</taxon>
        <taxon>Actinomycetes</taxon>
        <taxon>Micrococcales</taxon>
        <taxon>Microbacteriaceae</taxon>
        <taxon>Herbiconiux</taxon>
    </lineage>
</organism>
<sequence length="91" mass="9238">MVTSEARLTLEAALAAWNAVAGMVVATAIPVAKSMATTLNAPLAMSPRRERRPDEALRVGASAEAAGSLVRVAAARADARVAARVVAGAEL</sequence>
<protein>
    <submittedName>
        <fullName evidence="2">Uncharacterized protein</fullName>
    </submittedName>
</protein>
<name>A0ABN3DLX7_9MICO</name>
<comment type="caution">
    <text evidence="2">The sequence shown here is derived from an EMBL/GenBank/DDBJ whole genome shotgun (WGS) entry which is preliminary data.</text>
</comment>
<proteinExistence type="predicted"/>
<accession>A0ABN3DLX7</accession>
<keyword evidence="1" id="KW-0812">Transmembrane</keyword>
<evidence type="ECO:0000313" key="3">
    <source>
        <dbReference type="Proteomes" id="UP001500929"/>
    </source>
</evidence>
<feature type="transmembrane region" description="Helical" evidence="1">
    <location>
        <begin position="12"/>
        <end position="32"/>
    </location>
</feature>
<dbReference type="Proteomes" id="UP001500929">
    <property type="component" value="Unassembled WGS sequence"/>
</dbReference>
<keyword evidence="3" id="KW-1185">Reference proteome</keyword>
<evidence type="ECO:0000313" key="2">
    <source>
        <dbReference type="EMBL" id="GAA2236063.1"/>
    </source>
</evidence>
<gene>
    <name evidence="2" type="ORF">GCM10009851_21330</name>
</gene>
<reference evidence="2 3" key="1">
    <citation type="journal article" date="2019" name="Int. J. Syst. Evol. Microbiol.">
        <title>The Global Catalogue of Microorganisms (GCM) 10K type strain sequencing project: providing services to taxonomists for standard genome sequencing and annotation.</title>
        <authorList>
            <consortium name="The Broad Institute Genomics Platform"/>
            <consortium name="The Broad Institute Genome Sequencing Center for Infectious Disease"/>
            <person name="Wu L."/>
            <person name="Ma J."/>
        </authorList>
    </citation>
    <scope>NUCLEOTIDE SEQUENCE [LARGE SCALE GENOMIC DNA]</scope>
    <source>
        <strain evidence="2 3">JCM 16117</strain>
    </source>
</reference>